<protein>
    <submittedName>
        <fullName evidence="2">ORF5a</fullName>
    </submittedName>
</protein>
<proteinExistence type="predicted"/>
<keyword evidence="1" id="KW-1133">Transmembrane helix</keyword>
<sequence length="43" mass="5015">MFSQIGALLDSTLLLLVAFFAVYRLVLVLCRWQRQQLDIPIHI</sequence>
<reference evidence="2 3" key="1">
    <citation type="journal article" date="2015" name="Vet. Res.">
        <title>Different clinical, virological, serological and tissue tropism outcomes of two new and one old Belgian type 1 subtype 1 porcine reproductive and respiratory virus (PRRSV) isolates.</title>
        <authorList>
            <person name="Frydas I.S."/>
            <person name="Trus I."/>
            <person name="Kvisgaard L.K."/>
            <person name="Bonckaert C."/>
            <person name="Reddy V.R."/>
            <person name="Li Y."/>
            <person name="Larsen L.E."/>
            <person name="Nauwynck H.J."/>
        </authorList>
    </citation>
    <scope>NUCLEOTIDE SEQUENCE [LARGE SCALE GENOMIC DNA]</scope>
    <source>
        <strain evidence="2">13V117</strain>
    </source>
</reference>
<feature type="transmembrane region" description="Helical" evidence="1">
    <location>
        <begin position="12"/>
        <end position="30"/>
    </location>
</feature>
<dbReference type="EMBL" id="KT159249">
    <property type="protein sequence ID" value="ALO24147.1"/>
    <property type="molecule type" value="Genomic_RNA"/>
</dbReference>
<evidence type="ECO:0000313" key="3">
    <source>
        <dbReference type="Proteomes" id="UP000117223"/>
    </source>
</evidence>
<organism evidence="2 3">
    <name type="scientific">Porcine reproductive and respiratory syndrome virus</name>
    <name type="common">PRRSV</name>
    <dbReference type="NCBI Taxonomy" id="28344"/>
    <lineage>
        <taxon>Viruses</taxon>
        <taxon>Riboviria</taxon>
        <taxon>Orthornavirae</taxon>
        <taxon>Pisuviricota</taxon>
        <taxon>Pisoniviricetes</taxon>
        <taxon>Nidovirales</taxon>
        <taxon>Arnidovirineae</taxon>
        <taxon>Arteriviridae</taxon>
        <taxon>Variarterivirinae</taxon>
        <taxon>Betaarterivirus</taxon>
        <taxon>Ampobartevirus</taxon>
        <taxon>Betaarterivirus americense</taxon>
    </lineage>
</organism>
<evidence type="ECO:0000313" key="2">
    <source>
        <dbReference type="EMBL" id="ALO24147.1"/>
    </source>
</evidence>
<evidence type="ECO:0000256" key="1">
    <source>
        <dbReference type="SAM" id="Phobius"/>
    </source>
</evidence>
<name>A0A0S2IKH0_PRRSV</name>
<keyword evidence="1" id="KW-0472">Membrane</keyword>
<dbReference type="Proteomes" id="UP000117223">
    <property type="component" value="Genome"/>
</dbReference>
<accession>A0A0S2IKH0</accession>
<organismHost>
    <name type="scientific">Sus scrofa</name>
    <name type="common">Pig</name>
    <dbReference type="NCBI Taxonomy" id="9823"/>
</organismHost>
<keyword evidence="1" id="KW-0812">Transmembrane</keyword>